<sequence>MPVRLLFLLLLLAGAASAAPLVPAPTADSARLRRHLRYLMSTPAPRNHQHVVVLDSVARYLGRELRRSGGRVSEQPYEVNGQTYRNVIAAFGPETGPRIVVGAHYDVCGEQPGADDNGTGVAALLELARLLGQQTGLKQRIELVAYTLEEPPYFRTRHMGSYVHAKSLHDQGAEVRGMVVLEMLGYYDERRGSQHYPFGPLKLIYGTRGNYVTAVRKFGRGRFSRPFARHYKRAAALPVRRFQAPAWLPGIDFSDHLNYWKFGYSALMLTDTSFYRNRNYHHAADTLEKLDLHRLALATDAVLAALLRV</sequence>
<dbReference type="Pfam" id="PF04389">
    <property type="entry name" value="Peptidase_M28"/>
    <property type="match status" value="1"/>
</dbReference>
<dbReference type="Gene3D" id="3.40.630.10">
    <property type="entry name" value="Zn peptidases"/>
    <property type="match status" value="1"/>
</dbReference>
<accession>A0A3S0HBZ1</accession>
<proteinExistence type="predicted"/>
<organism evidence="3 4">
    <name type="scientific">Hymenobacter gummosus</name>
    <dbReference type="NCBI Taxonomy" id="1776032"/>
    <lineage>
        <taxon>Bacteria</taxon>
        <taxon>Pseudomonadati</taxon>
        <taxon>Bacteroidota</taxon>
        <taxon>Cytophagia</taxon>
        <taxon>Cytophagales</taxon>
        <taxon>Hymenobacteraceae</taxon>
        <taxon>Hymenobacter</taxon>
    </lineage>
</organism>
<dbReference type="GO" id="GO:0008235">
    <property type="term" value="F:metalloexopeptidase activity"/>
    <property type="evidence" value="ECO:0007669"/>
    <property type="project" value="InterPro"/>
</dbReference>
<keyword evidence="1" id="KW-0732">Signal</keyword>
<dbReference type="Proteomes" id="UP000282184">
    <property type="component" value="Unassembled WGS sequence"/>
</dbReference>
<evidence type="ECO:0000313" key="4">
    <source>
        <dbReference type="Proteomes" id="UP000282184"/>
    </source>
</evidence>
<dbReference type="InterPro" id="IPR045175">
    <property type="entry name" value="M28_fam"/>
</dbReference>
<dbReference type="EMBL" id="RXOF01000002">
    <property type="protein sequence ID" value="RTQ52613.1"/>
    <property type="molecule type" value="Genomic_DNA"/>
</dbReference>
<name>A0A3S0HBZ1_9BACT</name>
<dbReference type="PANTHER" id="PTHR12147:SF26">
    <property type="entry name" value="PEPTIDASE M28 DOMAIN-CONTAINING PROTEIN"/>
    <property type="match status" value="1"/>
</dbReference>
<keyword evidence="4" id="KW-1185">Reference proteome</keyword>
<comment type="caution">
    <text evidence="3">The sequence shown here is derived from an EMBL/GenBank/DDBJ whole genome shotgun (WGS) entry which is preliminary data.</text>
</comment>
<feature type="chain" id="PRO_5018742577" evidence="1">
    <location>
        <begin position="19"/>
        <end position="309"/>
    </location>
</feature>
<evidence type="ECO:0000256" key="1">
    <source>
        <dbReference type="SAM" id="SignalP"/>
    </source>
</evidence>
<dbReference type="OrthoDB" id="9789219at2"/>
<dbReference type="InterPro" id="IPR007484">
    <property type="entry name" value="Peptidase_M28"/>
</dbReference>
<dbReference type="GO" id="GO:0006508">
    <property type="term" value="P:proteolysis"/>
    <property type="evidence" value="ECO:0007669"/>
    <property type="project" value="InterPro"/>
</dbReference>
<reference evidence="3 4" key="1">
    <citation type="submission" date="2018-12" db="EMBL/GenBank/DDBJ databases">
        <title>Hymenobacter gummosus sp. nov., isolated from a spring.</title>
        <authorList>
            <person name="Nie L."/>
        </authorList>
    </citation>
    <scope>NUCLEOTIDE SEQUENCE [LARGE SCALE GENOMIC DNA]</scope>
    <source>
        <strain evidence="3 4">KCTC 52166</strain>
    </source>
</reference>
<feature type="domain" description="Peptidase M28" evidence="2">
    <location>
        <begin position="86"/>
        <end position="304"/>
    </location>
</feature>
<dbReference type="AlphaFoldDB" id="A0A3S0HBZ1"/>
<evidence type="ECO:0000259" key="2">
    <source>
        <dbReference type="Pfam" id="PF04389"/>
    </source>
</evidence>
<evidence type="ECO:0000313" key="3">
    <source>
        <dbReference type="EMBL" id="RTQ52613.1"/>
    </source>
</evidence>
<protein>
    <submittedName>
        <fullName evidence="3">M28 family peptidase</fullName>
    </submittedName>
</protein>
<dbReference type="SUPFAM" id="SSF53187">
    <property type="entry name" value="Zn-dependent exopeptidases"/>
    <property type="match status" value="1"/>
</dbReference>
<feature type="signal peptide" evidence="1">
    <location>
        <begin position="1"/>
        <end position="18"/>
    </location>
</feature>
<dbReference type="PANTHER" id="PTHR12147">
    <property type="entry name" value="METALLOPEPTIDASE M28 FAMILY MEMBER"/>
    <property type="match status" value="1"/>
</dbReference>
<gene>
    <name evidence="3" type="ORF">EJV47_05810</name>
</gene>